<keyword evidence="7 8" id="KW-0093">Biotin biosynthesis</keyword>
<dbReference type="Pfam" id="PF08241">
    <property type="entry name" value="Methyltransf_11"/>
    <property type="match status" value="1"/>
</dbReference>
<evidence type="ECO:0000259" key="9">
    <source>
        <dbReference type="Pfam" id="PF08241"/>
    </source>
</evidence>
<dbReference type="SUPFAM" id="SSF53335">
    <property type="entry name" value="S-adenosyl-L-methionine-dependent methyltransferases"/>
    <property type="match status" value="1"/>
</dbReference>
<evidence type="ECO:0000313" key="10">
    <source>
        <dbReference type="EMBL" id="MXR36428.1"/>
    </source>
</evidence>
<dbReference type="Proteomes" id="UP000467214">
    <property type="component" value="Unassembled WGS sequence"/>
</dbReference>
<dbReference type="AlphaFoldDB" id="A0A845BMK5"/>
<keyword evidence="4 8" id="KW-0489">Methyltransferase</keyword>
<feature type="domain" description="Methyltransferase type 11" evidence="9">
    <location>
        <begin position="52"/>
        <end position="158"/>
    </location>
</feature>
<comment type="caution">
    <text evidence="10">The sequence shown here is derived from an EMBL/GenBank/DDBJ whole genome shotgun (WGS) entry which is preliminary data.</text>
</comment>
<dbReference type="EMBL" id="WSSB01000004">
    <property type="protein sequence ID" value="MXR36428.1"/>
    <property type="molecule type" value="Genomic_DNA"/>
</dbReference>
<comment type="pathway">
    <text evidence="2 8">Cofactor biosynthesis; biotin biosynthesis.</text>
</comment>
<protein>
    <recommendedName>
        <fullName evidence="3 8">Malonyl-[acyl-carrier protein] O-methyltransferase</fullName>
        <shortName evidence="8">Malonyl-ACP O-methyltransferase</shortName>
        <ecNumber evidence="3 8">2.1.1.197</ecNumber>
    </recommendedName>
    <alternativeName>
        <fullName evidence="8">Biotin synthesis protein BioC</fullName>
    </alternativeName>
</protein>
<comment type="function">
    <text evidence="8">Converts the free carboxyl group of a malonyl-thioester to its methyl ester by transfer of a methyl group from S-adenosyl-L-methionine (SAM). It allows to synthesize pimeloyl-ACP via the fatty acid synthetic pathway.</text>
</comment>
<name>A0A845BMK5_9NEIS</name>
<evidence type="ECO:0000256" key="6">
    <source>
        <dbReference type="ARBA" id="ARBA00022691"/>
    </source>
</evidence>
<dbReference type="InterPro" id="IPR011814">
    <property type="entry name" value="BioC"/>
</dbReference>
<evidence type="ECO:0000256" key="2">
    <source>
        <dbReference type="ARBA" id="ARBA00004746"/>
    </source>
</evidence>
<dbReference type="NCBIfam" id="TIGR02072">
    <property type="entry name" value="BioC"/>
    <property type="match status" value="1"/>
</dbReference>
<dbReference type="PANTHER" id="PTHR13090">
    <property type="entry name" value="ARGININE-HYDROXYLASE NDUFAF5, MITOCHONDRIAL"/>
    <property type="match status" value="1"/>
</dbReference>
<comment type="catalytic activity">
    <reaction evidence="1 8">
        <text>malonyl-[ACP] + S-adenosyl-L-methionine = malonyl-[ACP] methyl ester + S-adenosyl-L-homocysteine</text>
        <dbReference type="Rhea" id="RHEA:17105"/>
        <dbReference type="Rhea" id="RHEA-COMP:9623"/>
        <dbReference type="Rhea" id="RHEA-COMP:9954"/>
        <dbReference type="ChEBI" id="CHEBI:57856"/>
        <dbReference type="ChEBI" id="CHEBI:59789"/>
        <dbReference type="ChEBI" id="CHEBI:78449"/>
        <dbReference type="ChEBI" id="CHEBI:78845"/>
        <dbReference type="EC" id="2.1.1.197"/>
    </reaction>
</comment>
<evidence type="ECO:0000256" key="8">
    <source>
        <dbReference type="HAMAP-Rule" id="MF_00835"/>
    </source>
</evidence>
<evidence type="ECO:0000256" key="5">
    <source>
        <dbReference type="ARBA" id="ARBA00022679"/>
    </source>
</evidence>
<evidence type="ECO:0000256" key="1">
    <source>
        <dbReference type="ARBA" id="ARBA00000852"/>
    </source>
</evidence>
<comment type="similarity">
    <text evidence="8">Belongs to the methyltransferase superfamily.</text>
</comment>
<evidence type="ECO:0000256" key="7">
    <source>
        <dbReference type="ARBA" id="ARBA00022756"/>
    </source>
</evidence>
<dbReference type="GO" id="GO:0008757">
    <property type="term" value="F:S-adenosylmethionine-dependent methyltransferase activity"/>
    <property type="evidence" value="ECO:0007669"/>
    <property type="project" value="InterPro"/>
</dbReference>
<dbReference type="InterPro" id="IPR013216">
    <property type="entry name" value="Methyltransf_11"/>
</dbReference>
<evidence type="ECO:0000313" key="11">
    <source>
        <dbReference type="Proteomes" id="UP000467214"/>
    </source>
</evidence>
<dbReference type="GO" id="GO:0009102">
    <property type="term" value="P:biotin biosynthetic process"/>
    <property type="evidence" value="ECO:0007669"/>
    <property type="project" value="UniProtKB-UniRule"/>
</dbReference>
<dbReference type="UniPathway" id="UPA00078"/>
<dbReference type="GO" id="GO:0010340">
    <property type="term" value="F:carboxyl-O-methyltransferase activity"/>
    <property type="evidence" value="ECO:0007669"/>
    <property type="project" value="UniProtKB-UniRule"/>
</dbReference>
<evidence type="ECO:0000256" key="4">
    <source>
        <dbReference type="ARBA" id="ARBA00022603"/>
    </source>
</evidence>
<sequence>MSEAFYTDKAKVRAAFERAAHSYDGAAVLQREVSDRMAERLDVIKNAPLMILDAGSGTGYGAAELRRRYPAARVIELDIAASMLKASKAKQQEGAGFFGRLMGRAQPWQACADIEALPLADASVDMVWSNLAIQWLNEPDGVFAEFRRVLKPDGLLMFSTLGPDTLFELRAAFAGQDSATHVNHFIDMHDLGDVLVRNGFALPVMDMEKIVLTYGRVRDVMQDLKSIGAHNVTAGRKAGLTGKHFWQRVEAAYEAYRRDGSLPATYEVVYGHAWRGEPKAKAGHLPDGRQVIEFKKS</sequence>
<accession>A0A845BMK5</accession>
<reference evidence="10 11" key="1">
    <citation type="submission" date="2019-12" db="EMBL/GenBank/DDBJ databases">
        <title>Neisseriaceae gen. nov. sp. Genome sequencing and assembly.</title>
        <authorList>
            <person name="Liu Z."/>
            <person name="Li A."/>
        </authorList>
    </citation>
    <scope>NUCLEOTIDE SEQUENCE [LARGE SCALE GENOMIC DNA]</scope>
    <source>
        <strain evidence="10 11">B2N2-7</strain>
    </source>
</reference>
<gene>
    <name evidence="8 10" type="primary">bioC</name>
    <name evidence="10" type="ORF">GQF02_05505</name>
</gene>
<dbReference type="Gene3D" id="3.40.50.150">
    <property type="entry name" value="Vaccinia Virus protein VP39"/>
    <property type="match status" value="1"/>
</dbReference>
<keyword evidence="5 8" id="KW-0808">Transferase</keyword>
<dbReference type="PANTHER" id="PTHR13090:SF1">
    <property type="entry name" value="ARGININE-HYDROXYLASE NDUFAF5, MITOCHONDRIAL"/>
    <property type="match status" value="1"/>
</dbReference>
<keyword evidence="11" id="KW-1185">Reference proteome</keyword>
<dbReference type="GO" id="GO:0102130">
    <property type="term" value="F:malonyl-CoA methyltransferase activity"/>
    <property type="evidence" value="ECO:0007669"/>
    <property type="project" value="UniProtKB-EC"/>
</dbReference>
<evidence type="ECO:0000256" key="3">
    <source>
        <dbReference type="ARBA" id="ARBA00012327"/>
    </source>
</evidence>
<dbReference type="RefSeq" id="WP_160795481.1">
    <property type="nucleotide sequence ID" value="NZ_WSSB01000004.1"/>
</dbReference>
<dbReference type="InterPro" id="IPR029063">
    <property type="entry name" value="SAM-dependent_MTases_sf"/>
</dbReference>
<dbReference type="CDD" id="cd02440">
    <property type="entry name" value="AdoMet_MTases"/>
    <property type="match status" value="1"/>
</dbReference>
<keyword evidence="6 8" id="KW-0949">S-adenosyl-L-methionine</keyword>
<dbReference type="InterPro" id="IPR050602">
    <property type="entry name" value="Malonyl-ACP_OMT"/>
</dbReference>
<organism evidence="10 11">
    <name type="scientific">Craterilacuibacter sinensis</name>
    <dbReference type="NCBI Taxonomy" id="2686017"/>
    <lineage>
        <taxon>Bacteria</taxon>
        <taxon>Pseudomonadati</taxon>
        <taxon>Pseudomonadota</taxon>
        <taxon>Betaproteobacteria</taxon>
        <taxon>Neisseriales</taxon>
        <taxon>Neisseriaceae</taxon>
        <taxon>Craterilacuibacter</taxon>
    </lineage>
</organism>
<dbReference type="HAMAP" id="MF_00835">
    <property type="entry name" value="BioC"/>
    <property type="match status" value="1"/>
</dbReference>
<dbReference type="EC" id="2.1.1.197" evidence="3 8"/>
<proteinExistence type="inferred from homology"/>
<dbReference type="GO" id="GO:0032259">
    <property type="term" value="P:methylation"/>
    <property type="evidence" value="ECO:0007669"/>
    <property type="project" value="UniProtKB-KW"/>
</dbReference>